<keyword evidence="3" id="KW-1185">Reference proteome</keyword>
<keyword evidence="1" id="KW-0472">Membrane</keyword>
<dbReference type="EMBL" id="CAMKVN010002306">
    <property type="protein sequence ID" value="CAI2180528.1"/>
    <property type="molecule type" value="Genomic_DNA"/>
</dbReference>
<dbReference type="Pfam" id="PF16015">
    <property type="entry name" value="Promethin"/>
    <property type="match status" value="1"/>
</dbReference>
<sequence length="181" mass="20194">MSEGRLTSTVSFVKDISSLTYEKASRAIQTSHGIYDQLYRHGQQAGDRAYQMTKYYWINFPPLRWLAYTFVVFILPPAIVFVGWMVLSFGFVSAIAGTGVILSQGFLTTCGLFVFLPTASFLTIVAFMVACFAVFTWGGIQTVNATLSKFGLIRRGNFMEFSKQSAISGRGARQSDYNHSR</sequence>
<reference evidence="2" key="1">
    <citation type="submission" date="2022-08" db="EMBL/GenBank/DDBJ databases">
        <authorList>
            <person name="Kallberg Y."/>
            <person name="Tangrot J."/>
            <person name="Rosling A."/>
        </authorList>
    </citation>
    <scope>NUCLEOTIDE SEQUENCE</scope>
    <source>
        <strain evidence="2">Wild A</strain>
    </source>
</reference>
<evidence type="ECO:0000256" key="1">
    <source>
        <dbReference type="SAM" id="Phobius"/>
    </source>
</evidence>
<feature type="transmembrane region" description="Helical" evidence="1">
    <location>
        <begin position="121"/>
        <end position="140"/>
    </location>
</feature>
<dbReference type="OrthoDB" id="2337700at2759"/>
<accession>A0A9W4STP3</accession>
<name>A0A9W4STP3_9GLOM</name>
<evidence type="ECO:0000313" key="3">
    <source>
        <dbReference type="Proteomes" id="UP001153678"/>
    </source>
</evidence>
<keyword evidence="1" id="KW-1133">Transmembrane helix</keyword>
<proteinExistence type="predicted"/>
<feature type="transmembrane region" description="Helical" evidence="1">
    <location>
        <begin position="65"/>
        <end position="87"/>
    </location>
</feature>
<gene>
    <name evidence="2" type="ORF">FWILDA_LOCUS9627</name>
</gene>
<protein>
    <submittedName>
        <fullName evidence="2">7788_t:CDS:1</fullName>
    </submittedName>
</protein>
<dbReference type="AlphaFoldDB" id="A0A9W4STP3"/>
<dbReference type="Proteomes" id="UP001153678">
    <property type="component" value="Unassembled WGS sequence"/>
</dbReference>
<keyword evidence="1" id="KW-0812">Transmembrane</keyword>
<organism evidence="2 3">
    <name type="scientific">Funneliformis geosporum</name>
    <dbReference type="NCBI Taxonomy" id="1117311"/>
    <lineage>
        <taxon>Eukaryota</taxon>
        <taxon>Fungi</taxon>
        <taxon>Fungi incertae sedis</taxon>
        <taxon>Mucoromycota</taxon>
        <taxon>Glomeromycotina</taxon>
        <taxon>Glomeromycetes</taxon>
        <taxon>Glomerales</taxon>
        <taxon>Glomeraceae</taxon>
        <taxon>Funneliformis</taxon>
    </lineage>
</organism>
<comment type="caution">
    <text evidence="2">The sequence shown here is derived from an EMBL/GenBank/DDBJ whole genome shotgun (WGS) entry which is preliminary data.</text>
</comment>
<feature type="transmembrane region" description="Helical" evidence="1">
    <location>
        <begin position="94"/>
        <end position="115"/>
    </location>
</feature>
<evidence type="ECO:0000313" key="2">
    <source>
        <dbReference type="EMBL" id="CAI2180528.1"/>
    </source>
</evidence>